<protein>
    <submittedName>
        <fullName evidence="1">Uncharacterized protein</fullName>
    </submittedName>
</protein>
<reference evidence="1" key="1">
    <citation type="journal article" date="2023" name="G3 (Bethesda)">
        <title>A reference genome for the long-term kleptoplast-retaining sea slug Elysia crispata morphotype clarki.</title>
        <authorList>
            <person name="Eastman K.E."/>
            <person name="Pendleton A.L."/>
            <person name="Shaikh M.A."/>
            <person name="Suttiyut T."/>
            <person name="Ogas R."/>
            <person name="Tomko P."/>
            <person name="Gavelis G."/>
            <person name="Widhalm J.R."/>
            <person name="Wisecaver J.H."/>
        </authorList>
    </citation>
    <scope>NUCLEOTIDE SEQUENCE</scope>
    <source>
        <strain evidence="1">ECLA1</strain>
    </source>
</reference>
<dbReference type="AlphaFoldDB" id="A0AAE0ZKC2"/>
<dbReference type="Proteomes" id="UP001283361">
    <property type="component" value="Unassembled WGS sequence"/>
</dbReference>
<sequence length="80" mass="8923">MYIAEESEIFVSATDVFQSHEPAVLEIHLIVTLNFFTSHDETYLQTHGTAMGSCMASTYANIFTGAIEKRLLCSFPYKPG</sequence>
<organism evidence="1 2">
    <name type="scientific">Elysia crispata</name>
    <name type="common">lettuce slug</name>
    <dbReference type="NCBI Taxonomy" id="231223"/>
    <lineage>
        <taxon>Eukaryota</taxon>
        <taxon>Metazoa</taxon>
        <taxon>Spiralia</taxon>
        <taxon>Lophotrochozoa</taxon>
        <taxon>Mollusca</taxon>
        <taxon>Gastropoda</taxon>
        <taxon>Heterobranchia</taxon>
        <taxon>Euthyneura</taxon>
        <taxon>Panpulmonata</taxon>
        <taxon>Sacoglossa</taxon>
        <taxon>Placobranchoidea</taxon>
        <taxon>Plakobranchidae</taxon>
        <taxon>Elysia</taxon>
    </lineage>
</organism>
<evidence type="ECO:0000313" key="2">
    <source>
        <dbReference type="Proteomes" id="UP001283361"/>
    </source>
</evidence>
<keyword evidence="2" id="KW-1185">Reference proteome</keyword>
<proteinExistence type="predicted"/>
<evidence type="ECO:0000313" key="1">
    <source>
        <dbReference type="EMBL" id="KAK3771098.1"/>
    </source>
</evidence>
<name>A0AAE0ZKC2_9GAST</name>
<comment type="caution">
    <text evidence="1">The sequence shown here is derived from an EMBL/GenBank/DDBJ whole genome shotgun (WGS) entry which is preliminary data.</text>
</comment>
<gene>
    <name evidence="1" type="ORF">RRG08_034116</name>
</gene>
<accession>A0AAE0ZKC2</accession>
<dbReference type="EMBL" id="JAWDGP010003771">
    <property type="protein sequence ID" value="KAK3771098.1"/>
    <property type="molecule type" value="Genomic_DNA"/>
</dbReference>